<dbReference type="SMART" id="SM00421">
    <property type="entry name" value="HTH_LUXR"/>
    <property type="match status" value="1"/>
</dbReference>
<dbReference type="Proteomes" id="UP001595976">
    <property type="component" value="Unassembled WGS sequence"/>
</dbReference>
<keyword evidence="3" id="KW-1185">Reference proteome</keyword>
<feature type="domain" description="HTH luxR-type" evidence="1">
    <location>
        <begin position="300"/>
        <end position="357"/>
    </location>
</feature>
<dbReference type="InterPro" id="IPR036388">
    <property type="entry name" value="WH-like_DNA-bd_sf"/>
</dbReference>
<comment type="caution">
    <text evidence="2">The sequence shown here is derived from an EMBL/GenBank/DDBJ whole genome shotgun (WGS) entry which is preliminary data.</text>
</comment>
<organism evidence="2 3">
    <name type="scientific">Bosea minatitlanensis</name>
    <dbReference type="NCBI Taxonomy" id="128782"/>
    <lineage>
        <taxon>Bacteria</taxon>
        <taxon>Pseudomonadati</taxon>
        <taxon>Pseudomonadota</taxon>
        <taxon>Alphaproteobacteria</taxon>
        <taxon>Hyphomicrobiales</taxon>
        <taxon>Boseaceae</taxon>
        <taxon>Bosea</taxon>
    </lineage>
</organism>
<dbReference type="Pfam" id="PF00196">
    <property type="entry name" value="GerE"/>
    <property type="match status" value="1"/>
</dbReference>
<gene>
    <name evidence="2" type="ORF">ACFPK2_18380</name>
</gene>
<dbReference type="InterPro" id="IPR016032">
    <property type="entry name" value="Sig_transdc_resp-reg_C-effctor"/>
</dbReference>
<name>A0ABW0F6A1_9HYPH</name>
<reference evidence="3" key="1">
    <citation type="journal article" date="2019" name="Int. J. Syst. Evol. Microbiol.">
        <title>The Global Catalogue of Microorganisms (GCM) 10K type strain sequencing project: providing services to taxonomists for standard genome sequencing and annotation.</title>
        <authorList>
            <consortium name="The Broad Institute Genomics Platform"/>
            <consortium name="The Broad Institute Genome Sequencing Center for Infectious Disease"/>
            <person name="Wu L."/>
            <person name="Ma J."/>
        </authorList>
    </citation>
    <scope>NUCLEOTIDE SEQUENCE [LARGE SCALE GENOMIC DNA]</scope>
    <source>
        <strain evidence="3">CGMCC 1.15643</strain>
    </source>
</reference>
<evidence type="ECO:0000313" key="3">
    <source>
        <dbReference type="Proteomes" id="UP001595976"/>
    </source>
</evidence>
<dbReference type="RefSeq" id="WP_260348072.1">
    <property type="nucleotide sequence ID" value="NZ_JAOAOS010000003.1"/>
</dbReference>
<sequence>MMDASEFGDAAAMLYEAAAIPEMWPAAIARLSQLAGCEGGLLFSHSPHGTNWMSSDSIRPLVQRFIDDGWMQRNTRMQGLLAHCGTGFVGDHDVFSDAEMAEMPVYRDFLVPNGFGWAAATHVRSATGDHIILSLERRYDRGPIGGREIALLDGIRPHLARAAVLAAKLHMQRAQVSLDSFEQAGSPAALIDGTGNVMAMNPRFAALQGPIIIRARDKIALDDKRADALLRQALANLAQDRLGDTRSIPVPGKDQGAACIIHVLPIRRQARDIFSRAQAMLVVTTSDRELMIEASLLCELYDLTRAEAAVANRILDGLSVNEIAVAHRVSRETVRSQLKKVLAKTACQSQADFIRSLAPLAKRPAASSGSTGAPPAG</sequence>
<dbReference type="SUPFAM" id="SSF46894">
    <property type="entry name" value="C-terminal effector domain of the bipartite response regulators"/>
    <property type="match status" value="1"/>
</dbReference>
<proteinExistence type="predicted"/>
<dbReference type="InterPro" id="IPR000792">
    <property type="entry name" value="Tscrpt_reg_LuxR_C"/>
</dbReference>
<evidence type="ECO:0000259" key="1">
    <source>
        <dbReference type="SMART" id="SM00421"/>
    </source>
</evidence>
<evidence type="ECO:0000313" key="2">
    <source>
        <dbReference type="EMBL" id="MFC5294962.1"/>
    </source>
</evidence>
<accession>A0ABW0F6A1</accession>
<protein>
    <submittedName>
        <fullName evidence="2">Helix-turn-helix transcriptional regulator</fullName>
    </submittedName>
</protein>
<dbReference type="EMBL" id="JBHSLI010000007">
    <property type="protein sequence ID" value="MFC5294962.1"/>
    <property type="molecule type" value="Genomic_DNA"/>
</dbReference>
<dbReference type="Gene3D" id="1.10.10.10">
    <property type="entry name" value="Winged helix-like DNA-binding domain superfamily/Winged helix DNA-binding domain"/>
    <property type="match status" value="1"/>
</dbReference>